<sequence>MRLDHVVTIAYPSPTGSYVSTSQCPRNISVKNTGTGDRYGAPFYACINYVSGGGCTWTKVNPGQWAYIATGVPYGTRFRIQILWDPGMYYSFKAVGDF</sequence>
<reference evidence="1 2" key="1">
    <citation type="submission" date="2023-07" db="EMBL/GenBank/DDBJ databases">
        <title>Sequencing the genomes of 1000 actinobacteria strains.</title>
        <authorList>
            <person name="Klenk H.-P."/>
        </authorList>
    </citation>
    <scope>NUCLEOTIDE SEQUENCE [LARGE SCALE GENOMIC DNA]</scope>
    <source>
        <strain evidence="1 2">DSM 44710</strain>
    </source>
</reference>
<dbReference type="EMBL" id="JAUSRA010000001">
    <property type="protein sequence ID" value="MDP9792562.1"/>
    <property type="molecule type" value="Genomic_DNA"/>
</dbReference>
<accession>A0ABT9MMB1</accession>
<keyword evidence="2" id="KW-1185">Reference proteome</keyword>
<evidence type="ECO:0000313" key="2">
    <source>
        <dbReference type="Proteomes" id="UP001240984"/>
    </source>
</evidence>
<name>A0ABT9MMB1_9ACTN</name>
<evidence type="ECO:0000313" key="1">
    <source>
        <dbReference type="EMBL" id="MDP9792562.1"/>
    </source>
</evidence>
<dbReference type="RefSeq" id="WP_306827436.1">
    <property type="nucleotide sequence ID" value="NZ_JAUSRA010000001.1"/>
</dbReference>
<proteinExistence type="predicted"/>
<dbReference type="Proteomes" id="UP001240984">
    <property type="component" value="Unassembled WGS sequence"/>
</dbReference>
<organism evidence="1 2">
    <name type="scientific">Catenuloplanes nepalensis</name>
    <dbReference type="NCBI Taxonomy" id="587533"/>
    <lineage>
        <taxon>Bacteria</taxon>
        <taxon>Bacillati</taxon>
        <taxon>Actinomycetota</taxon>
        <taxon>Actinomycetes</taxon>
        <taxon>Micromonosporales</taxon>
        <taxon>Micromonosporaceae</taxon>
        <taxon>Catenuloplanes</taxon>
    </lineage>
</organism>
<gene>
    <name evidence="1" type="ORF">J2S43_001074</name>
</gene>
<comment type="caution">
    <text evidence="1">The sequence shown here is derived from an EMBL/GenBank/DDBJ whole genome shotgun (WGS) entry which is preliminary data.</text>
</comment>
<protein>
    <submittedName>
        <fullName evidence="1">Uncharacterized protein</fullName>
    </submittedName>
</protein>